<dbReference type="InParanoid" id="A0A316VUH7"/>
<sequence>MLYTRVQVLDCGSSLPMRRPLDGKPTARVLNPQNSPHSQASITQSDSFGRRSSILSTDCCVSMTCGEGRSEWLRLAPALRVYICIRVMAVFARAYRQRRYACSLTRLAAHCDGALRCAAQTQGT</sequence>
<dbReference type="EMBL" id="KZ819398">
    <property type="protein sequence ID" value="PWN41142.1"/>
    <property type="molecule type" value="Genomic_DNA"/>
</dbReference>
<dbReference type="AlphaFoldDB" id="A0A316VUH7"/>
<proteinExistence type="predicted"/>
<dbReference type="GeneID" id="37032613"/>
<evidence type="ECO:0000313" key="3">
    <source>
        <dbReference type="Proteomes" id="UP000245783"/>
    </source>
</evidence>
<protein>
    <submittedName>
        <fullName evidence="2">Uncharacterized protein</fullName>
    </submittedName>
</protein>
<evidence type="ECO:0000313" key="2">
    <source>
        <dbReference type="EMBL" id="PWN41142.1"/>
    </source>
</evidence>
<gene>
    <name evidence="2" type="ORF">IE81DRAFT_186323</name>
</gene>
<feature type="compositionally biased region" description="Polar residues" evidence="1">
    <location>
        <begin position="31"/>
        <end position="47"/>
    </location>
</feature>
<organism evidence="2 3">
    <name type="scientific">Ceraceosorus guamensis</name>
    <dbReference type="NCBI Taxonomy" id="1522189"/>
    <lineage>
        <taxon>Eukaryota</taxon>
        <taxon>Fungi</taxon>
        <taxon>Dikarya</taxon>
        <taxon>Basidiomycota</taxon>
        <taxon>Ustilaginomycotina</taxon>
        <taxon>Exobasidiomycetes</taxon>
        <taxon>Ceraceosorales</taxon>
        <taxon>Ceraceosoraceae</taxon>
        <taxon>Ceraceosorus</taxon>
    </lineage>
</organism>
<dbReference type="Proteomes" id="UP000245783">
    <property type="component" value="Unassembled WGS sequence"/>
</dbReference>
<evidence type="ECO:0000256" key="1">
    <source>
        <dbReference type="SAM" id="MobiDB-lite"/>
    </source>
</evidence>
<name>A0A316VUH7_9BASI</name>
<reference evidence="2 3" key="1">
    <citation type="journal article" date="2018" name="Mol. Biol. Evol.">
        <title>Broad Genomic Sampling Reveals a Smut Pathogenic Ancestry of the Fungal Clade Ustilaginomycotina.</title>
        <authorList>
            <person name="Kijpornyongpan T."/>
            <person name="Mondo S.J."/>
            <person name="Barry K."/>
            <person name="Sandor L."/>
            <person name="Lee J."/>
            <person name="Lipzen A."/>
            <person name="Pangilinan J."/>
            <person name="LaButti K."/>
            <person name="Hainaut M."/>
            <person name="Henrissat B."/>
            <person name="Grigoriev I.V."/>
            <person name="Spatafora J.W."/>
            <person name="Aime M.C."/>
        </authorList>
    </citation>
    <scope>NUCLEOTIDE SEQUENCE [LARGE SCALE GENOMIC DNA]</scope>
    <source>
        <strain evidence="2 3">MCA 4658</strain>
    </source>
</reference>
<keyword evidence="3" id="KW-1185">Reference proteome</keyword>
<feature type="region of interest" description="Disordered" evidence="1">
    <location>
        <begin position="18"/>
        <end position="49"/>
    </location>
</feature>
<dbReference type="RefSeq" id="XP_025368302.1">
    <property type="nucleotide sequence ID" value="XM_025510743.1"/>
</dbReference>
<accession>A0A316VUH7</accession>